<evidence type="ECO:0000259" key="1">
    <source>
        <dbReference type="Pfam" id="PF17829"/>
    </source>
</evidence>
<dbReference type="PANTHER" id="PTHR37842">
    <property type="match status" value="1"/>
</dbReference>
<dbReference type="OrthoDB" id="8727830at2"/>
<name>A0A2S7KAK5_9PROT</name>
<comment type="caution">
    <text evidence="2">The sequence shown here is derived from an EMBL/GenBank/DDBJ whole genome shotgun (WGS) entry which is preliminary data.</text>
</comment>
<evidence type="ECO:0000313" key="3">
    <source>
        <dbReference type="Proteomes" id="UP000239504"/>
    </source>
</evidence>
<dbReference type="AlphaFoldDB" id="A0A2S7KAK5"/>
<dbReference type="RefSeq" id="WP_104828210.1">
    <property type="nucleotide sequence ID" value="NZ_PJCH01000001.1"/>
</dbReference>
<keyword evidence="3" id="KW-1185">Reference proteome</keyword>
<dbReference type="EMBL" id="PJCH01000001">
    <property type="protein sequence ID" value="PQA89508.1"/>
    <property type="molecule type" value="Genomic_DNA"/>
</dbReference>
<protein>
    <recommendedName>
        <fullName evidence="1">Gylcosyl hydrolase 115 C-terminal domain-containing protein</fullName>
    </recommendedName>
</protein>
<evidence type="ECO:0000313" key="2">
    <source>
        <dbReference type="EMBL" id="PQA89508.1"/>
    </source>
</evidence>
<sequence length="190" mass="20723">MLTRNRRPFAENDAFIEADGYVSFLAENYTRAHNSAGVGWKRIPNLGLISSSMSAFSRAGGAIALGPEIPHLEYDFYAFTEGDVTVEVTLAPTLDFKDEGGLKYALSIDDETPATVYVNENLSEDAWSASVAKYAQRRSSRHAIPKPGAHTLKLRLIDPALVFEKITIHSGAAPESYLGPPQSLRASNVH</sequence>
<dbReference type="Proteomes" id="UP000239504">
    <property type="component" value="Unassembled WGS sequence"/>
</dbReference>
<organism evidence="2 3">
    <name type="scientific">Hyphococcus luteus</name>
    <dbReference type="NCBI Taxonomy" id="2058213"/>
    <lineage>
        <taxon>Bacteria</taxon>
        <taxon>Pseudomonadati</taxon>
        <taxon>Pseudomonadota</taxon>
        <taxon>Alphaproteobacteria</taxon>
        <taxon>Parvularculales</taxon>
        <taxon>Parvularculaceae</taxon>
        <taxon>Hyphococcus</taxon>
    </lineage>
</organism>
<dbReference type="Gene3D" id="2.60.120.1620">
    <property type="match status" value="1"/>
</dbReference>
<proteinExistence type="predicted"/>
<dbReference type="Pfam" id="PF17829">
    <property type="entry name" value="GH115_C"/>
    <property type="match status" value="1"/>
</dbReference>
<reference evidence="2 3" key="1">
    <citation type="submission" date="2017-12" db="EMBL/GenBank/DDBJ databases">
        <authorList>
            <person name="Hurst M.R.H."/>
        </authorList>
    </citation>
    <scope>NUCLEOTIDE SEQUENCE [LARGE SCALE GENOMIC DNA]</scope>
    <source>
        <strain evidence="2 3">SY-3-19</strain>
    </source>
</reference>
<dbReference type="InterPro" id="IPR041437">
    <property type="entry name" value="GH115_C"/>
</dbReference>
<gene>
    <name evidence="2" type="ORF">CW354_01150</name>
</gene>
<feature type="domain" description="Gylcosyl hydrolase 115 C-terminal" evidence="1">
    <location>
        <begin position="15"/>
        <end position="182"/>
    </location>
</feature>
<dbReference type="PANTHER" id="PTHR37842:SF2">
    <property type="entry name" value="GYLCOSYL HYDROLASE 115 C-TERMINAL DOMAIN-CONTAINING PROTEIN"/>
    <property type="match status" value="1"/>
</dbReference>
<accession>A0A2S7KAK5</accession>